<name>A0A412Q0J2_9FIRM</name>
<organism evidence="1 2">
    <name type="scientific">Agathobacter rectalis</name>
    <dbReference type="NCBI Taxonomy" id="39491"/>
    <lineage>
        <taxon>Bacteria</taxon>
        <taxon>Bacillati</taxon>
        <taxon>Bacillota</taxon>
        <taxon>Clostridia</taxon>
        <taxon>Lachnospirales</taxon>
        <taxon>Lachnospiraceae</taxon>
        <taxon>Agathobacter</taxon>
    </lineage>
</organism>
<protein>
    <recommendedName>
        <fullName evidence="3">Phage protein</fullName>
    </recommendedName>
</protein>
<evidence type="ECO:0008006" key="3">
    <source>
        <dbReference type="Google" id="ProtNLM"/>
    </source>
</evidence>
<sequence length="131" mass="14922">MFDTDTVKERLKSLGYKVKADEEFALTFCVEKVRSTIKNEINWSDVPEGLEHIAVDMAVGEFLLSKKTFAPDDLTGFDLDYAVKQIQTGDTNTVFATGEGSMTPEQRLTSFINYLLSYGKGEFNSFRRIRW</sequence>
<dbReference type="RefSeq" id="WP_118004424.1">
    <property type="nucleotide sequence ID" value="NZ_QRXF01000020.1"/>
</dbReference>
<evidence type="ECO:0000313" key="2">
    <source>
        <dbReference type="Proteomes" id="UP000284296"/>
    </source>
</evidence>
<accession>A0A412Q0J2</accession>
<dbReference type="AlphaFoldDB" id="A0A412Q0J2"/>
<dbReference type="EMBL" id="QRXG01000031">
    <property type="protein sequence ID" value="RGT78868.1"/>
    <property type="molecule type" value="Genomic_DNA"/>
</dbReference>
<comment type="caution">
    <text evidence="1">The sequence shown here is derived from an EMBL/GenBank/DDBJ whole genome shotgun (WGS) entry which is preliminary data.</text>
</comment>
<dbReference type="Proteomes" id="UP000284296">
    <property type="component" value="Unassembled WGS sequence"/>
</dbReference>
<evidence type="ECO:0000313" key="1">
    <source>
        <dbReference type="EMBL" id="RGT78868.1"/>
    </source>
</evidence>
<gene>
    <name evidence="1" type="ORF">DWX06_13675</name>
</gene>
<proteinExistence type="predicted"/>
<reference evidence="1 2" key="1">
    <citation type="submission" date="2018-08" db="EMBL/GenBank/DDBJ databases">
        <title>A genome reference for cultivated species of the human gut microbiota.</title>
        <authorList>
            <person name="Zou Y."/>
            <person name="Xue W."/>
            <person name="Luo G."/>
        </authorList>
    </citation>
    <scope>NUCLEOTIDE SEQUENCE [LARGE SCALE GENOMIC DNA]</scope>
    <source>
        <strain evidence="1 2">AF18-16LB</strain>
    </source>
</reference>